<evidence type="ECO:0000313" key="8">
    <source>
        <dbReference type="Proteomes" id="UP000031523"/>
    </source>
</evidence>
<dbReference type="Gene3D" id="3.40.605.10">
    <property type="entry name" value="Aldehyde Dehydrogenase, Chain A, domain 1"/>
    <property type="match status" value="1"/>
</dbReference>
<dbReference type="InterPro" id="IPR015590">
    <property type="entry name" value="Aldehyde_DH_dom"/>
</dbReference>
<feature type="active site" evidence="3">
    <location>
        <position position="255"/>
    </location>
</feature>
<dbReference type="InterPro" id="IPR016160">
    <property type="entry name" value="Ald_DH_CS_CYS"/>
</dbReference>
<dbReference type="Gene3D" id="3.40.309.10">
    <property type="entry name" value="Aldehyde Dehydrogenase, Chain A, domain 2"/>
    <property type="match status" value="1"/>
</dbReference>
<dbReference type="InterPro" id="IPR044086">
    <property type="entry name" value="LUC3-like"/>
</dbReference>
<dbReference type="AlphaFoldDB" id="A0A0B5EM33"/>
<comment type="similarity">
    <text evidence="1 4">Belongs to the aldehyde dehydrogenase family.</text>
</comment>
<dbReference type="SUPFAM" id="SSF53720">
    <property type="entry name" value="ALDH-like"/>
    <property type="match status" value="1"/>
</dbReference>
<dbReference type="KEGG" id="sals:SLNWT_0029"/>
<evidence type="ECO:0000313" key="7">
    <source>
        <dbReference type="EMBL" id="AJE80405.1"/>
    </source>
</evidence>
<dbReference type="Proteomes" id="UP000031523">
    <property type="component" value="Chromosome"/>
</dbReference>
<dbReference type="PROSITE" id="PS00687">
    <property type="entry name" value="ALDEHYDE_DEHYDR_GLU"/>
    <property type="match status" value="1"/>
</dbReference>
<dbReference type="InterPro" id="IPR016162">
    <property type="entry name" value="Ald_DH_N"/>
</dbReference>
<feature type="region of interest" description="Disordered" evidence="5">
    <location>
        <begin position="1"/>
        <end position="33"/>
    </location>
</feature>
<evidence type="ECO:0000256" key="1">
    <source>
        <dbReference type="ARBA" id="ARBA00009986"/>
    </source>
</evidence>
<dbReference type="InterPro" id="IPR016163">
    <property type="entry name" value="Ald_DH_C"/>
</dbReference>
<name>A0A0B5EM33_STRA4</name>
<feature type="region of interest" description="Disordered" evidence="5">
    <location>
        <begin position="484"/>
        <end position="503"/>
    </location>
</feature>
<evidence type="ECO:0000256" key="3">
    <source>
        <dbReference type="PROSITE-ProRule" id="PRU10007"/>
    </source>
</evidence>
<keyword evidence="8" id="KW-1185">Reference proteome</keyword>
<dbReference type="InterPro" id="IPR016161">
    <property type="entry name" value="Ald_DH/histidinol_DH"/>
</dbReference>
<evidence type="ECO:0000256" key="4">
    <source>
        <dbReference type="RuleBase" id="RU003345"/>
    </source>
</evidence>
<dbReference type="FunFam" id="3.40.605.10:FF:000007">
    <property type="entry name" value="NAD/NADP-dependent betaine aldehyde dehydrogenase"/>
    <property type="match status" value="1"/>
</dbReference>
<evidence type="ECO:0000256" key="5">
    <source>
        <dbReference type="SAM" id="MobiDB-lite"/>
    </source>
</evidence>
<dbReference type="PANTHER" id="PTHR11699">
    <property type="entry name" value="ALDEHYDE DEHYDROGENASE-RELATED"/>
    <property type="match status" value="1"/>
</dbReference>
<dbReference type="Pfam" id="PF00171">
    <property type="entry name" value="Aldedh"/>
    <property type="match status" value="1"/>
</dbReference>
<accession>A0A0B5EM33</accession>
<organism evidence="7 8">
    <name type="scientific">Streptomyces albus (strain ATCC 21838 / DSM 41398 / FERM P-419 / JCM 4703 / NBRC 107858)</name>
    <dbReference type="NCBI Taxonomy" id="1081613"/>
    <lineage>
        <taxon>Bacteria</taxon>
        <taxon>Bacillati</taxon>
        <taxon>Actinomycetota</taxon>
        <taxon>Actinomycetes</taxon>
        <taxon>Kitasatosporales</taxon>
        <taxon>Streptomycetaceae</taxon>
        <taxon>Streptomyces</taxon>
    </lineage>
</organism>
<dbReference type="PROSITE" id="PS00070">
    <property type="entry name" value="ALDEHYDE_DEHYDR_CYS"/>
    <property type="match status" value="1"/>
</dbReference>
<sequence>MAAPVESPSAQPDLAVPFHTINGRPETSEEQSEIIDPATGEVFAQCPLATGEQLDRAVAAAQDASPAWAQTGWAARSRALTALAEAIRAETEPLAHLLTREQGKPLAHARAEILRCAEIFAQVAAYSEITAVVLREDETAVVEQHFAPRGPTAVITPWNVPVGIAALRSAPFLQTGNTVVLKPSPYTPLTTLRLGRIAARVLPAGVFNVLSTGDALAGRLTAHEDIAAVSFTGSVPTGRSVMASAAPGLKHLGLELGGNDPAIVLDDVDPQAVAPQIFRAAFANSGQICMAIKRVYAHESIHDRLVEELARLADAAVLGPGTNPRSEIGPVQNQAQHQRLRELLEETRAIPGVRLATARRDVPERGYFLAPTVVADIRDGARLVDEEQFGPVLPVVRFTDEDDALHRANATRYGLSASVWSASPGRAAALAQRVEAGTVWINTHLVTDVHTPFGGWKDSGIGRVNGVRGLESCLEGRVVFRAKQPARRPAGESRPCTRTGSRT</sequence>
<reference evidence="7 8" key="1">
    <citation type="submission" date="2015-01" db="EMBL/GenBank/DDBJ databases">
        <title>Enhanced salinomycin production by adjusting the supply of polyketide extender units in Streptomyce albus DSM 41398.</title>
        <authorList>
            <person name="Lu C."/>
        </authorList>
    </citation>
    <scope>NUCLEOTIDE SEQUENCE [LARGE SCALE GENOMIC DNA]</scope>
    <source>
        <strain evidence="8">ATCC 21838 / DSM 41398 / FERM P-419 / JCM 4703 / NBRC 107858</strain>
    </source>
</reference>
<dbReference type="CDD" id="cd07106">
    <property type="entry name" value="ALDH_AldA-AAD23400"/>
    <property type="match status" value="1"/>
</dbReference>
<evidence type="ECO:0000259" key="6">
    <source>
        <dbReference type="Pfam" id="PF00171"/>
    </source>
</evidence>
<feature type="domain" description="Aldehyde dehydrogenase" evidence="6">
    <location>
        <begin position="28"/>
        <end position="477"/>
    </location>
</feature>
<dbReference type="InterPro" id="IPR029510">
    <property type="entry name" value="Ald_DH_CS_GLU"/>
</dbReference>
<gene>
    <name evidence="7" type="ORF">SLNWT_0029</name>
</gene>
<evidence type="ECO:0000256" key="2">
    <source>
        <dbReference type="ARBA" id="ARBA00023002"/>
    </source>
</evidence>
<dbReference type="GO" id="GO:0016620">
    <property type="term" value="F:oxidoreductase activity, acting on the aldehyde or oxo group of donors, NAD or NADP as acceptor"/>
    <property type="evidence" value="ECO:0007669"/>
    <property type="project" value="InterPro"/>
</dbReference>
<proteinExistence type="inferred from homology"/>
<protein>
    <submittedName>
        <fullName evidence="7">Aldehyde dehydrogenase</fullName>
    </submittedName>
</protein>
<keyword evidence="2 4" id="KW-0560">Oxidoreductase</keyword>
<dbReference type="EMBL" id="CP010519">
    <property type="protein sequence ID" value="AJE80405.1"/>
    <property type="molecule type" value="Genomic_DNA"/>
</dbReference>